<evidence type="ECO:0000313" key="1">
    <source>
        <dbReference type="EMBL" id="QJX00520.1"/>
    </source>
</evidence>
<dbReference type="KEGG" id="ftj:FTUN_8150"/>
<reference evidence="2" key="1">
    <citation type="submission" date="2020-05" db="EMBL/GenBank/DDBJ databases">
        <title>Frigoriglobus tundricola gen. nov., sp. nov., a psychrotolerant cellulolytic planctomycete of the family Gemmataceae with two divergent copies of 16S rRNA gene.</title>
        <authorList>
            <person name="Kulichevskaya I.S."/>
            <person name="Ivanova A.A."/>
            <person name="Naumoff D.G."/>
            <person name="Beletsky A.V."/>
            <person name="Rijpstra W.I.C."/>
            <person name="Sinninghe Damste J.S."/>
            <person name="Mardanov A.V."/>
            <person name="Ravin N.V."/>
            <person name="Dedysh S.N."/>
        </authorList>
    </citation>
    <scope>NUCLEOTIDE SEQUENCE [LARGE SCALE GENOMIC DNA]</scope>
    <source>
        <strain evidence="2">PL17</strain>
    </source>
</reference>
<protein>
    <submittedName>
        <fullName evidence="1">Uncharacterized protein</fullName>
    </submittedName>
</protein>
<dbReference type="EMBL" id="CP053452">
    <property type="protein sequence ID" value="QJX00520.1"/>
    <property type="molecule type" value="Genomic_DNA"/>
</dbReference>
<organism evidence="1 2">
    <name type="scientific">Frigoriglobus tundricola</name>
    <dbReference type="NCBI Taxonomy" id="2774151"/>
    <lineage>
        <taxon>Bacteria</taxon>
        <taxon>Pseudomonadati</taxon>
        <taxon>Planctomycetota</taxon>
        <taxon>Planctomycetia</taxon>
        <taxon>Gemmatales</taxon>
        <taxon>Gemmataceae</taxon>
        <taxon>Frigoriglobus</taxon>
    </lineage>
</organism>
<name>A0A6M5Z290_9BACT</name>
<keyword evidence="2" id="KW-1185">Reference proteome</keyword>
<accession>A0A6M5Z290</accession>
<dbReference type="RefSeq" id="WP_171475250.1">
    <property type="nucleotide sequence ID" value="NZ_CP053452.2"/>
</dbReference>
<gene>
    <name evidence="1" type="ORF">FTUN_8150</name>
</gene>
<sequence>MSIEARSREWVVREQTIEDPTSGLTFQFELSPEGRPVLRVFGDALPFGNREVHFDSFGWEEMAETHLGTCCTSAGK</sequence>
<proteinExistence type="predicted"/>
<evidence type="ECO:0000313" key="2">
    <source>
        <dbReference type="Proteomes" id="UP000503447"/>
    </source>
</evidence>
<dbReference type="Proteomes" id="UP000503447">
    <property type="component" value="Chromosome"/>
</dbReference>
<dbReference type="AlphaFoldDB" id="A0A6M5Z290"/>